<dbReference type="PROSITE" id="PS50013">
    <property type="entry name" value="CHROMO_2"/>
    <property type="match status" value="1"/>
</dbReference>
<feature type="compositionally biased region" description="Low complexity" evidence="4">
    <location>
        <begin position="522"/>
        <end position="535"/>
    </location>
</feature>
<dbReference type="InterPro" id="IPR019787">
    <property type="entry name" value="Znf_PHD-finger"/>
</dbReference>
<proteinExistence type="predicted"/>
<gene>
    <name evidence="6" type="primary">I1RP98</name>
</gene>
<dbReference type="Pfam" id="PF00628">
    <property type="entry name" value="PHD"/>
    <property type="match status" value="1"/>
</dbReference>
<dbReference type="InterPro" id="IPR000953">
    <property type="entry name" value="Chromo/chromo_shadow_dom"/>
</dbReference>
<feature type="compositionally biased region" description="Low complexity" evidence="4">
    <location>
        <begin position="602"/>
        <end position="612"/>
    </location>
</feature>
<feature type="region of interest" description="Disordered" evidence="4">
    <location>
        <begin position="361"/>
        <end position="382"/>
    </location>
</feature>
<evidence type="ECO:0000256" key="4">
    <source>
        <dbReference type="SAM" id="MobiDB-lite"/>
    </source>
</evidence>
<evidence type="ECO:0000259" key="5">
    <source>
        <dbReference type="PROSITE" id="PS50013"/>
    </source>
</evidence>
<feature type="compositionally biased region" description="Low complexity" evidence="4">
    <location>
        <begin position="300"/>
        <end position="312"/>
    </location>
</feature>
<feature type="domain" description="Chromo" evidence="5">
    <location>
        <begin position="762"/>
        <end position="839"/>
    </location>
</feature>
<accession>A0A5K1JRW9</accession>
<name>A0A5K1JRW9_9APHY</name>
<dbReference type="InterPro" id="IPR001965">
    <property type="entry name" value="Znf_PHD"/>
</dbReference>
<feature type="compositionally biased region" description="Low complexity" evidence="4">
    <location>
        <begin position="459"/>
        <end position="484"/>
    </location>
</feature>
<dbReference type="SMART" id="SM00249">
    <property type="entry name" value="PHD"/>
    <property type="match status" value="1"/>
</dbReference>
<sequence>MNPYQNNPAYIQWQLDAIRAGPSHPPHPVHPAHAAQHVVPPPQPPRPPNDPFPFRELEASVVAALDKFGERSSTRMDRVEIAIGNLSKVTSEALQIANSTRQENKEALDKLQSLALKVAEVSLGKTNRLEVLLGDPDRQTAEADRPTLFGRIEQLERAILELSESIGDPDAARPVTVRHEAGVNTSPLLRPTADVGVDAIDLVSPIPHAEIGIQVDQPSRVEAGVEARQPTPETNTVRSQTTLVSSPFAAPAIQSRYRGSSFTAQPLVAASWGIQDEASGEQIPSPTVFVADVNAAASPIRAESSSSRSSSPIPSPPPCPLAITNASTTTGTISSTSRTQLSPQPSSIFDEQEILDTLDPMSQCYTSPYEPTSQSPPQSSPICAPLHLPHVYDIQSKFPPHTPPVRPLGRFPTQPSLGHQNRDHFVAPPPLPRGILAASGTAPPTQSSPLPKGFMRLNASSPSFTAASASGSNSALSSLSQLTPPLSPPPPQRDLSLSRPPSPLSDLSVHAPVQPQIPSPVLRSRSLSSMSSLSSIASTTARGNSIQQQQPRPKQTAKRGGKSASATVRVKQEREDGGSVAQPKKRRKTLATVAELQYEPDAGPSASASTRSGRGRARGRGRGRERGGARGTGRKVQQLVITPLKQEAESQPLPSEAKQRYEAPKIGVDCPWPSKVLGEETSRREFIQCDNCEGWYHFACVGIRPGDPRLDPDAAFLCPPCEHSDGVQRVAREQRREVRFQAAACVRPDCDYPGAAEDTNEYFVERVIGRRPFKPELDSDVRLPTEFMWLVKWDGTVGSMMHRYKADQATWGANEHLGDCAKFIEDFEQAAEIEGRDLRARDAIILLNEAAAAGWAQS</sequence>
<dbReference type="SUPFAM" id="SSF57903">
    <property type="entry name" value="FYVE/PHD zinc finger"/>
    <property type="match status" value="1"/>
</dbReference>
<feature type="region of interest" description="Disordered" evidence="4">
    <location>
        <begin position="432"/>
        <end position="638"/>
    </location>
</feature>
<feature type="region of interest" description="Disordered" evidence="4">
    <location>
        <begin position="19"/>
        <end position="53"/>
    </location>
</feature>
<dbReference type="InterPro" id="IPR016197">
    <property type="entry name" value="Chromo-like_dom_sf"/>
</dbReference>
<dbReference type="Gene3D" id="2.40.50.40">
    <property type="match status" value="1"/>
</dbReference>
<feature type="compositionally biased region" description="Polar residues" evidence="4">
    <location>
        <begin position="536"/>
        <end position="553"/>
    </location>
</feature>
<protein>
    <submittedName>
        <fullName evidence="6">N/A</fullName>
    </submittedName>
</protein>
<dbReference type="InterPro" id="IPR011011">
    <property type="entry name" value="Znf_FYVE_PHD"/>
</dbReference>
<feature type="compositionally biased region" description="Low complexity" evidence="4">
    <location>
        <begin position="365"/>
        <end position="381"/>
    </location>
</feature>
<reference evidence="6" key="1">
    <citation type="submission" date="2019-10" db="EMBL/GenBank/DDBJ databases">
        <authorList>
            <person name="Nor Muhammad N."/>
        </authorList>
    </citation>
    <scope>NUCLEOTIDE SEQUENCE</scope>
</reference>
<organism evidence="6">
    <name type="scientific">Ganoderma boninense</name>
    <dbReference type="NCBI Taxonomy" id="34458"/>
    <lineage>
        <taxon>Eukaryota</taxon>
        <taxon>Fungi</taxon>
        <taxon>Dikarya</taxon>
        <taxon>Basidiomycota</taxon>
        <taxon>Agaricomycotina</taxon>
        <taxon>Agaricomycetes</taxon>
        <taxon>Polyporales</taxon>
        <taxon>Polyporaceae</taxon>
        <taxon>Ganoderma</taxon>
    </lineage>
</organism>
<feature type="compositionally biased region" description="Low complexity" evidence="4">
    <location>
        <begin position="324"/>
        <end position="339"/>
    </location>
</feature>
<dbReference type="GO" id="GO:0006338">
    <property type="term" value="P:chromatin remodeling"/>
    <property type="evidence" value="ECO:0007669"/>
    <property type="project" value="UniProtKB-ARBA"/>
</dbReference>
<dbReference type="InterPro" id="IPR013083">
    <property type="entry name" value="Znf_RING/FYVE/PHD"/>
</dbReference>
<evidence type="ECO:0000313" key="6">
    <source>
        <dbReference type="EMBL" id="VWO94510.1"/>
    </source>
</evidence>
<dbReference type="GO" id="GO:0008270">
    <property type="term" value="F:zinc ion binding"/>
    <property type="evidence" value="ECO:0007669"/>
    <property type="project" value="UniProtKB-KW"/>
</dbReference>
<evidence type="ECO:0000256" key="1">
    <source>
        <dbReference type="ARBA" id="ARBA00022723"/>
    </source>
</evidence>
<keyword evidence="3" id="KW-0862">Zinc</keyword>
<feature type="compositionally biased region" description="Pro residues" evidence="4">
    <location>
        <begin position="39"/>
        <end position="51"/>
    </location>
</feature>
<evidence type="ECO:0000256" key="2">
    <source>
        <dbReference type="ARBA" id="ARBA00022771"/>
    </source>
</evidence>
<feature type="region of interest" description="Disordered" evidence="4">
    <location>
        <begin position="300"/>
        <end position="346"/>
    </location>
</feature>
<feature type="compositionally biased region" description="Low complexity" evidence="4">
    <location>
        <begin position="493"/>
        <end position="508"/>
    </location>
</feature>
<dbReference type="EMBL" id="LR724024">
    <property type="protein sequence ID" value="VWO94510.1"/>
    <property type="molecule type" value="Genomic_DNA"/>
</dbReference>
<keyword evidence="2" id="KW-0863">Zinc-finger</keyword>
<dbReference type="Gene3D" id="3.30.40.10">
    <property type="entry name" value="Zinc/RING finger domain, C3HC4 (zinc finger)"/>
    <property type="match status" value="1"/>
</dbReference>
<keyword evidence="1" id="KW-0479">Metal-binding</keyword>
<evidence type="ECO:0000256" key="3">
    <source>
        <dbReference type="ARBA" id="ARBA00022833"/>
    </source>
</evidence>
<dbReference type="AlphaFoldDB" id="A0A5K1JRW9"/>
<dbReference type="SUPFAM" id="SSF54160">
    <property type="entry name" value="Chromo domain-like"/>
    <property type="match status" value="1"/>
</dbReference>